<dbReference type="PANTHER" id="PTHR19857">
    <property type="entry name" value="MITOCHONDRIAL DIVISION PROTEIN 1-RELATED"/>
    <property type="match status" value="1"/>
</dbReference>
<protein>
    <submittedName>
        <fullName evidence="6">Uncharacterized protein</fullName>
    </submittedName>
</protein>
<accession>A0ABP0G9L0</accession>
<evidence type="ECO:0000313" key="6">
    <source>
        <dbReference type="EMBL" id="CAK8686775.1"/>
    </source>
</evidence>
<feature type="compositionally biased region" description="Basic and acidic residues" evidence="5">
    <location>
        <begin position="147"/>
        <end position="165"/>
    </location>
</feature>
<dbReference type="SUPFAM" id="SSF50978">
    <property type="entry name" value="WD40 repeat-like"/>
    <property type="match status" value="1"/>
</dbReference>
<dbReference type="InterPro" id="IPR001680">
    <property type="entry name" value="WD40_rpt"/>
</dbReference>
<dbReference type="InterPro" id="IPR036322">
    <property type="entry name" value="WD40_repeat_dom_sf"/>
</dbReference>
<dbReference type="SMART" id="SM00320">
    <property type="entry name" value="WD40"/>
    <property type="match status" value="4"/>
</dbReference>
<keyword evidence="4" id="KW-0175">Coiled coil</keyword>
<evidence type="ECO:0000313" key="7">
    <source>
        <dbReference type="Proteomes" id="UP001642483"/>
    </source>
</evidence>
<evidence type="ECO:0000256" key="5">
    <source>
        <dbReference type="SAM" id="MobiDB-lite"/>
    </source>
</evidence>
<evidence type="ECO:0000256" key="4">
    <source>
        <dbReference type="SAM" id="Coils"/>
    </source>
</evidence>
<feature type="coiled-coil region" evidence="4">
    <location>
        <begin position="13"/>
        <end position="43"/>
    </location>
</feature>
<proteinExistence type="predicted"/>
<feature type="repeat" description="WD" evidence="3">
    <location>
        <begin position="185"/>
        <end position="224"/>
    </location>
</feature>
<feature type="region of interest" description="Disordered" evidence="5">
    <location>
        <begin position="108"/>
        <end position="165"/>
    </location>
</feature>
<dbReference type="PROSITE" id="PS50294">
    <property type="entry name" value="WD_REPEATS_REGION"/>
    <property type="match status" value="1"/>
</dbReference>
<organism evidence="6 7">
    <name type="scientific">Clavelina lepadiformis</name>
    <name type="common">Light-bulb sea squirt</name>
    <name type="synonym">Ascidia lepadiformis</name>
    <dbReference type="NCBI Taxonomy" id="159417"/>
    <lineage>
        <taxon>Eukaryota</taxon>
        <taxon>Metazoa</taxon>
        <taxon>Chordata</taxon>
        <taxon>Tunicata</taxon>
        <taxon>Ascidiacea</taxon>
        <taxon>Aplousobranchia</taxon>
        <taxon>Clavelinidae</taxon>
        <taxon>Clavelina</taxon>
    </lineage>
</organism>
<dbReference type="InterPro" id="IPR019775">
    <property type="entry name" value="WD40_repeat_CS"/>
</dbReference>
<dbReference type="Pfam" id="PF00400">
    <property type="entry name" value="WD40"/>
    <property type="match status" value="3"/>
</dbReference>
<sequence length="613" mass="68661">MDCKDPSYPVVDMDASLKAIRKYRKKLRQIERLEAGGKELTDEEKVKLSSKVDLRARLQGILSSINRKEESFNSTLEVEEESASDEEIMPPIGDMALGDEATSPTLVTSELKDGDEKSSKKLDDEIFGESPVKEPPLKKRILSDQIDENKTTKISSKEAVKERKDKPRSKLRKLWRNKIYEVTTLDGHNDAICCVDAQNDWIVSGSRDTSVKLWKRSTRSEVRNLSSHSGVVTSISIIDTLESNRLRTLVTSEANELVYDISVKLSEDEHLLITASTDCSIKLWLIPQGYLVKSIYNYSPVTAILRCFNTVFAGSDSGKLTAYDIISGQQICDVIIHNDTVTSIKQNGDQLVTTSIDGELKLWDVYDASSKKISLEKVSGEIEIKMMSSLENYSHYIEGRQILSCCCNDVLVLYGDDGVNIKVINLTTGAISKYSNHKPSAPGFTDSLFISNNLLFSTSYDLDSGQGSLNIRSVKDENAFTYVATFTHSDLTRLTCTMMIERSIITGGSQLLLWEENVGGKMDFNSSLEDGRIFIKGRNVSEINKTSMPSDVESDYTEDETNETGSWWWSKRAETSLKRSQLVDNNDSDSDISQQSIKELPQENGWKTWCSLV</sequence>
<keyword evidence="1 3" id="KW-0853">WD repeat</keyword>
<feature type="compositionally biased region" description="Basic and acidic residues" evidence="5">
    <location>
        <begin position="110"/>
        <end position="124"/>
    </location>
</feature>
<dbReference type="PROSITE" id="PS50082">
    <property type="entry name" value="WD_REPEATS_2"/>
    <property type="match status" value="3"/>
</dbReference>
<dbReference type="EMBL" id="CAWYQH010000103">
    <property type="protein sequence ID" value="CAK8686775.1"/>
    <property type="molecule type" value="Genomic_DNA"/>
</dbReference>
<keyword evidence="2" id="KW-0677">Repeat</keyword>
<feature type="repeat" description="WD" evidence="3">
    <location>
        <begin position="334"/>
        <end position="373"/>
    </location>
</feature>
<comment type="caution">
    <text evidence="6">The sequence shown here is derived from an EMBL/GenBank/DDBJ whole genome shotgun (WGS) entry which is preliminary data.</text>
</comment>
<dbReference type="Proteomes" id="UP001642483">
    <property type="component" value="Unassembled WGS sequence"/>
</dbReference>
<name>A0ABP0G9L0_CLALP</name>
<evidence type="ECO:0000256" key="3">
    <source>
        <dbReference type="PROSITE-ProRule" id="PRU00221"/>
    </source>
</evidence>
<dbReference type="Gene3D" id="2.130.10.10">
    <property type="entry name" value="YVTN repeat-like/Quinoprotein amine dehydrogenase"/>
    <property type="match status" value="2"/>
</dbReference>
<dbReference type="InterPro" id="IPR015943">
    <property type="entry name" value="WD40/YVTN_repeat-like_dom_sf"/>
</dbReference>
<feature type="repeat" description="WD" evidence="3">
    <location>
        <begin position="262"/>
        <end position="294"/>
    </location>
</feature>
<keyword evidence="7" id="KW-1185">Reference proteome</keyword>
<gene>
    <name evidence="6" type="ORF">CVLEPA_LOCUS18694</name>
</gene>
<dbReference type="PANTHER" id="PTHR19857:SF8">
    <property type="entry name" value="ANGIO-ASSOCIATED MIGRATORY CELL PROTEIN"/>
    <property type="match status" value="1"/>
</dbReference>
<dbReference type="PROSITE" id="PS00678">
    <property type="entry name" value="WD_REPEATS_1"/>
    <property type="match status" value="1"/>
</dbReference>
<evidence type="ECO:0000256" key="2">
    <source>
        <dbReference type="ARBA" id="ARBA00022737"/>
    </source>
</evidence>
<dbReference type="InterPro" id="IPR020472">
    <property type="entry name" value="WD40_PAC1"/>
</dbReference>
<evidence type="ECO:0000256" key="1">
    <source>
        <dbReference type="ARBA" id="ARBA00022574"/>
    </source>
</evidence>
<dbReference type="PRINTS" id="PR00320">
    <property type="entry name" value="GPROTEINBRPT"/>
</dbReference>
<dbReference type="InterPro" id="IPR051179">
    <property type="entry name" value="WD_repeat_multifunction"/>
</dbReference>
<reference evidence="6 7" key="1">
    <citation type="submission" date="2024-02" db="EMBL/GenBank/DDBJ databases">
        <authorList>
            <person name="Daric V."/>
            <person name="Darras S."/>
        </authorList>
    </citation>
    <scope>NUCLEOTIDE SEQUENCE [LARGE SCALE GENOMIC DNA]</scope>
</reference>